<evidence type="ECO:0000313" key="5">
    <source>
        <dbReference type="Proteomes" id="UP000799772"/>
    </source>
</evidence>
<dbReference type="AlphaFoldDB" id="A0A9P4IRH4"/>
<reference evidence="4" key="1">
    <citation type="journal article" date="2020" name="Stud. Mycol.">
        <title>101 Dothideomycetes genomes: a test case for predicting lifestyles and emergence of pathogens.</title>
        <authorList>
            <person name="Haridas S."/>
            <person name="Albert R."/>
            <person name="Binder M."/>
            <person name="Bloem J."/>
            <person name="Labutti K."/>
            <person name="Salamov A."/>
            <person name="Andreopoulos B."/>
            <person name="Baker S."/>
            <person name="Barry K."/>
            <person name="Bills G."/>
            <person name="Bluhm B."/>
            <person name="Cannon C."/>
            <person name="Castanera R."/>
            <person name="Culley D."/>
            <person name="Daum C."/>
            <person name="Ezra D."/>
            <person name="Gonzalez J."/>
            <person name="Henrissat B."/>
            <person name="Kuo A."/>
            <person name="Liang C."/>
            <person name="Lipzen A."/>
            <person name="Lutzoni F."/>
            <person name="Magnuson J."/>
            <person name="Mondo S."/>
            <person name="Nolan M."/>
            <person name="Ohm R."/>
            <person name="Pangilinan J."/>
            <person name="Park H.-J."/>
            <person name="Ramirez L."/>
            <person name="Alfaro M."/>
            <person name="Sun H."/>
            <person name="Tritt A."/>
            <person name="Yoshinaga Y."/>
            <person name="Zwiers L.-H."/>
            <person name="Turgeon B."/>
            <person name="Goodwin S."/>
            <person name="Spatafora J."/>
            <person name="Crous P."/>
            <person name="Grigoriev I."/>
        </authorList>
    </citation>
    <scope>NUCLEOTIDE SEQUENCE</scope>
    <source>
        <strain evidence="4">CBS 133067</strain>
    </source>
</reference>
<proteinExistence type="inferred from homology"/>
<evidence type="ECO:0000256" key="1">
    <source>
        <dbReference type="ARBA" id="ARBA00004685"/>
    </source>
</evidence>
<sequence>MLNYISYDHEYSLVADHDSQLDENKKQNVRTKWYRSSVRLPICLLISSLQFLLWVVTILYFVQSNSGKRVGYQSLDLHSAKFQGYYPAIEAVLNYETVFEQEDIYWTMQGLPTKETDAAWEKLLGSRDGVIQASYSAGFDIKRLPVTVHATNEPSQHMYGLEVLHQLHCLVSYSMLA</sequence>
<evidence type="ECO:0000313" key="4">
    <source>
        <dbReference type="EMBL" id="KAF2104040.1"/>
    </source>
</evidence>
<keyword evidence="3" id="KW-1133">Transmembrane helix</keyword>
<comment type="caution">
    <text evidence="4">The sequence shown here is derived from an EMBL/GenBank/DDBJ whole genome shotgun (WGS) entry which is preliminary data.</text>
</comment>
<dbReference type="PANTHER" id="PTHR33365">
    <property type="entry name" value="YALI0B05434P"/>
    <property type="match status" value="1"/>
</dbReference>
<organism evidence="4 5">
    <name type="scientific">Rhizodiscina lignyota</name>
    <dbReference type="NCBI Taxonomy" id="1504668"/>
    <lineage>
        <taxon>Eukaryota</taxon>
        <taxon>Fungi</taxon>
        <taxon>Dikarya</taxon>
        <taxon>Ascomycota</taxon>
        <taxon>Pezizomycotina</taxon>
        <taxon>Dothideomycetes</taxon>
        <taxon>Pleosporomycetidae</taxon>
        <taxon>Aulographales</taxon>
        <taxon>Rhizodiscinaceae</taxon>
        <taxon>Rhizodiscina</taxon>
    </lineage>
</organism>
<dbReference type="Proteomes" id="UP000799772">
    <property type="component" value="Unassembled WGS sequence"/>
</dbReference>
<name>A0A9P4IRH4_9PEZI</name>
<dbReference type="PANTHER" id="PTHR33365:SF4">
    <property type="entry name" value="CYCLOCHLOROTINE BIOSYNTHESIS PROTEIN O"/>
    <property type="match status" value="1"/>
</dbReference>
<evidence type="ECO:0000256" key="3">
    <source>
        <dbReference type="SAM" id="Phobius"/>
    </source>
</evidence>
<dbReference type="EMBL" id="ML978121">
    <property type="protein sequence ID" value="KAF2104040.1"/>
    <property type="molecule type" value="Genomic_DNA"/>
</dbReference>
<evidence type="ECO:0000256" key="2">
    <source>
        <dbReference type="ARBA" id="ARBA00035112"/>
    </source>
</evidence>
<accession>A0A9P4IRH4</accession>
<comment type="pathway">
    <text evidence="1">Mycotoxin biosynthesis.</text>
</comment>
<feature type="transmembrane region" description="Helical" evidence="3">
    <location>
        <begin position="38"/>
        <end position="62"/>
    </location>
</feature>
<dbReference type="Pfam" id="PF11807">
    <property type="entry name" value="UstYa"/>
    <property type="match status" value="1"/>
</dbReference>
<dbReference type="GO" id="GO:0043386">
    <property type="term" value="P:mycotoxin biosynthetic process"/>
    <property type="evidence" value="ECO:0007669"/>
    <property type="project" value="InterPro"/>
</dbReference>
<dbReference type="InterPro" id="IPR021765">
    <property type="entry name" value="UstYa-like"/>
</dbReference>
<keyword evidence="3" id="KW-0472">Membrane</keyword>
<comment type="similarity">
    <text evidence="2">Belongs to the ustYa family.</text>
</comment>
<gene>
    <name evidence="4" type="ORF">NA57DRAFT_50889</name>
</gene>
<protein>
    <submittedName>
        <fullName evidence="4">Uncharacterized protein</fullName>
    </submittedName>
</protein>
<keyword evidence="3" id="KW-0812">Transmembrane</keyword>
<keyword evidence="5" id="KW-1185">Reference proteome</keyword>